<dbReference type="InterPro" id="IPR008979">
    <property type="entry name" value="Galactose-bd-like_sf"/>
</dbReference>
<evidence type="ECO:0000256" key="1">
    <source>
        <dbReference type="ARBA" id="ARBA00007884"/>
    </source>
</evidence>
<dbReference type="Proteomes" id="UP000070133">
    <property type="component" value="Unassembled WGS sequence"/>
</dbReference>
<dbReference type="PANTHER" id="PTHR13194">
    <property type="entry name" value="COMPLEX I INTERMEDIATE-ASSOCIATED PROTEIN 30"/>
    <property type="match status" value="1"/>
</dbReference>
<dbReference type="PANTHER" id="PTHR13194:SF19">
    <property type="entry name" value="NAD(P)-BINDING ROSSMANN-FOLD SUPERFAMILY PROTEIN"/>
    <property type="match status" value="1"/>
</dbReference>
<name>A0A139GWA2_9PEZI</name>
<dbReference type="EMBL" id="LFZN01000288">
    <property type="protein sequence ID" value="KXS94459.1"/>
    <property type="molecule type" value="Genomic_DNA"/>
</dbReference>
<reference evidence="3 4" key="1">
    <citation type="submission" date="2015-07" db="EMBL/GenBank/DDBJ databases">
        <title>Comparative genomics of the Sigatoka disease complex on banana suggests a link between parallel evolutionary changes in Pseudocercospora fijiensis and Pseudocercospora eumusae and increased virulence on the banana host.</title>
        <authorList>
            <person name="Chang T.-C."/>
            <person name="Salvucci A."/>
            <person name="Crous P.W."/>
            <person name="Stergiopoulos I."/>
        </authorList>
    </citation>
    <scope>NUCLEOTIDE SEQUENCE [LARGE SCALE GENOMIC DNA]</scope>
    <source>
        <strain evidence="3 4">CBS 114824</strain>
    </source>
</reference>
<dbReference type="STRING" id="321146.A0A139GWA2"/>
<keyword evidence="4" id="KW-1185">Reference proteome</keyword>
<organism evidence="3 4">
    <name type="scientific">Pseudocercospora eumusae</name>
    <dbReference type="NCBI Taxonomy" id="321146"/>
    <lineage>
        <taxon>Eukaryota</taxon>
        <taxon>Fungi</taxon>
        <taxon>Dikarya</taxon>
        <taxon>Ascomycota</taxon>
        <taxon>Pezizomycotina</taxon>
        <taxon>Dothideomycetes</taxon>
        <taxon>Dothideomycetidae</taxon>
        <taxon>Mycosphaerellales</taxon>
        <taxon>Mycosphaerellaceae</taxon>
        <taxon>Pseudocercospora</taxon>
    </lineage>
</organism>
<proteinExistence type="inferred from homology"/>
<evidence type="ECO:0000313" key="3">
    <source>
        <dbReference type="EMBL" id="KXS94459.1"/>
    </source>
</evidence>
<accession>A0A139GWA2</accession>
<dbReference type="InterPro" id="IPR039131">
    <property type="entry name" value="NDUFAF1"/>
</dbReference>
<evidence type="ECO:0000259" key="2">
    <source>
        <dbReference type="Pfam" id="PF08547"/>
    </source>
</evidence>
<evidence type="ECO:0000313" key="4">
    <source>
        <dbReference type="Proteomes" id="UP000070133"/>
    </source>
</evidence>
<dbReference type="AlphaFoldDB" id="A0A139GWA2"/>
<dbReference type="SUPFAM" id="SSF49785">
    <property type="entry name" value="Galactose-binding domain-like"/>
    <property type="match status" value="1"/>
</dbReference>
<gene>
    <name evidence="3" type="ORF">AC578_4497</name>
</gene>
<sequence length="433" mass="48601">MRFQGRDTNLLLSDEALPATTNLHNPSPNMPRWFAVFCSGESHENASLFGNPCDAAAYCHRRSIWSCLPHLPDGDSSRFHATAPFSLWMSNAFPYEYENKRSAESVREVTSTEYIGTRRNENAEVALAPCLMTLVLADGARLPPLVLAAETSPAHHLRTGTAIITTMAQTTSHKRYSLFGGDKSWQAKDWTDSDDRVRGGKSQRQSYIDCSDEIGRFNGTLDIKTLGGAGFASQRTTGEDREWDLSDYAGIEICVAEGDKKRYTFNLKDELPSPDPETGREQASITYECDFELPPQTKPGLAHDRFVFMPWSSFNATYRGRLKKDAKPIDLKKIKRMSIMMRSFFGSQEGDFSLSMRSICALAKAPSHDESLVATDQNALEKGQAFSQNKRSGDAEWWSGRQEIYELARRRKTYLLLGVTAIMALFFLMKRGC</sequence>
<dbReference type="GO" id="GO:0010257">
    <property type="term" value="P:NADH dehydrogenase complex assembly"/>
    <property type="evidence" value="ECO:0007669"/>
    <property type="project" value="TreeGrafter"/>
</dbReference>
<comment type="caution">
    <text evidence="3">The sequence shown here is derived from an EMBL/GenBank/DDBJ whole genome shotgun (WGS) entry which is preliminary data.</text>
</comment>
<dbReference type="GO" id="GO:0051082">
    <property type="term" value="F:unfolded protein binding"/>
    <property type="evidence" value="ECO:0007669"/>
    <property type="project" value="TreeGrafter"/>
</dbReference>
<dbReference type="Pfam" id="PF08547">
    <property type="entry name" value="CIA30"/>
    <property type="match status" value="1"/>
</dbReference>
<dbReference type="OrthoDB" id="426386at2759"/>
<dbReference type="InterPro" id="IPR013857">
    <property type="entry name" value="NADH-UbQ_OxRdtase-assoc_prot30"/>
</dbReference>
<comment type="similarity">
    <text evidence="1">Belongs to the CIA30 family.</text>
</comment>
<protein>
    <recommendedName>
        <fullName evidence="2">NADH:ubiquinone oxidoreductase intermediate-associated protein 30 domain-containing protein</fullName>
    </recommendedName>
</protein>
<feature type="domain" description="NADH:ubiquinone oxidoreductase intermediate-associated protein 30" evidence="2">
    <location>
        <begin position="186"/>
        <end position="355"/>
    </location>
</feature>